<reference evidence="1 2" key="1">
    <citation type="submission" date="2019-03" db="EMBL/GenBank/DDBJ databases">
        <title>Genomic Encyclopedia of Type Strains, Phase IV (KMG-IV): sequencing the most valuable type-strain genomes for metagenomic binning, comparative biology and taxonomic classification.</title>
        <authorList>
            <person name="Goeker M."/>
        </authorList>
    </citation>
    <scope>NUCLEOTIDE SEQUENCE [LARGE SCALE GENOMIC DNA]</scope>
    <source>
        <strain evidence="1 2">DSM 654</strain>
    </source>
</reference>
<dbReference type="RefSeq" id="WP_415840568.1">
    <property type="nucleotide sequence ID" value="NZ_CBCSGL010000113.1"/>
</dbReference>
<dbReference type="Proteomes" id="UP000295110">
    <property type="component" value="Unassembled WGS sequence"/>
</dbReference>
<accession>A0A4R3U6M9</accession>
<sequence>MNTTLGNLKTNLRGVHHSPDWAKHAGTYLAAFAYRFNRRSDLRGLLARPIMDAARYDRHPIRAIRGGAKAQH</sequence>
<gene>
    <name evidence="1" type="ORF">EV671_10791</name>
</gene>
<evidence type="ECO:0000313" key="2">
    <source>
        <dbReference type="Proteomes" id="UP000295110"/>
    </source>
</evidence>
<name>A0A4R3U6M9_ROSSA</name>
<protein>
    <recommendedName>
        <fullName evidence="3">ISXO2 transposase-like protein</fullName>
    </recommendedName>
</protein>
<evidence type="ECO:0000313" key="1">
    <source>
        <dbReference type="EMBL" id="TCU81351.1"/>
    </source>
</evidence>
<dbReference type="EMBL" id="SMBU01000079">
    <property type="protein sequence ID" value="TCU81351.1"/>
    <property type="molecule type" value="Genomic_DNA"/>
</dbReference>
<evidence type="ECO:0008006" key="3">
    <source>
        <dbReference type="Google" id="ProtNLM"/>
    </source>
</evidence>
<dbReference type="AlphaFoldDB" id="A0A4R3U6M9"/>
<proteinExistence type="predicted"/>
<organism evidence="1 2">
    <name type="scientific">Roseateles saccharophilus</name>
    <name type="common">Pseudomonas saccharophila</name>
    <dbReference type="NCBI Taxonomy" id="304"/>
    <lineage>
        <taxon>Bacteria</taxon>
        <taxon>Pseudomonadati</taxon>
        <taxon>Pseudomonadota</taxon>
        <taxon>Betaproteobacteria</taxon>
        <taxon>Burkholderiales</taxon>
        <taxon>Sphaerotilaceae</taxon>
        <taxon>Roseateles</taxon>
    </lineage>
</organism>
<comment type="caution">
    <text evidence="1">The sequence shown here is derived from an EMBL/GenBank/DDBJ whole genome shotgun (WGS) entry which is preliminary data.</text>
</comment>
<keyword evidence="2" id="KW-1185">Reference proteome</keyword>